<reference evidence="3" key="1">
    <citation type="journal article" date="2015" name="Nat. Genet.">
        <title>The genome and transcriptome of the zoonotic hookworm Ancylostoma ceylanicum identify infection-specific gene families.</title>
        <authorList>
            <person name="Schwarz E.M."/>
            <person name="Hu Y."/>
            <person name="Antoshechkin I."/>
            <person name="Miller M.M."/>
            <person name="Sternberg P.W."/>
            <person name="Aroian R.V."/>
        </authorList>
    </citation>
    <scope>NUCLEOTIDE SEQUENCE</scope>
    <source>
        <strain evidence="3">HY135</strain>
    </source>
</reference>
<name>A0A016SCW5_9BILA</name>
<dbReference type="Proteomes" id="UP000024635">
    <property type="component" value="Unassembled WGS sequence"/>
</dbReference>
<feature type="region of interest" description="Disordered" evidence="1">
    <location>
        <begin position="159"/>
        <end position="229"/>
    </location>
</feature>
<feature type="compositionally biased region" description="Low complexity" evidence="1">
    <location>
        <begin position="201"/>
        <end position="220"/>
    </location>
</feature>
<keyword evidence="3" id="KW-1185">Reference proteome</keyword>
<accession>A0A016SCW5</accession>
<dbReference type="OrthoDB" id="10655908at2759"/>
<evidence type="ECO:0000256" key="1">
    <source>
        <dbReference type="SAM" id="MobiDB-lite"/>
    </source>
</evidence>
<gene>
    <name evidence="2" type="primary">Acey_s0251.g197</name>
    <name evidence="2" type="ORF">Y032_0251g197</name>
</gene>
<dbReference type="EMBL" id="JARK01001587">
    <property type="protein sequence ID" value="EYB88217.1"/>
    <property type="molecule type" value="Genomic_DNA"/>
</dbReference>
<evidence type="ECO:0000313" key="3">
    <source>
        <dbReference type="Proteomes" id="UP000024635"/>
    </source>
</evidence>
<protein>
    <submittedName>
        <fullName evidence="2">Uncharacterized protein</fullName>
    </submittedName>
</protein>
<comment type="caution">
    <text evidence="2">The sequence shown here is derived from an EMBL/GenBank/DDBJ whole genome shotgun (WGS) entry which is preliminary data.</text>
</comment>
<sequence length="336" mass="36725">MFIEHELCSLFVPRKNIMDFQNTAPVMGEFHFHLLVQMVNLDILPVVLLTIFPLPSYEQQCKDLKPHGSKGKKKHGDVGCASFSYSPESDYNICKAYAKYQVGKTDVSKWGSIDGQCFFDTDAVVCMCVDCDAQDILKQLKSTKATKKLVRAITACNSTTSTPESATDGASPADVEGSGETPSDQEKTGKSAAPVKKGKMSAAPSLAEAESPPADEPTSSGEDVTGAPATTTTLDYETTAEPEPPFSPETAQCCYLVIERFEYPYDNSIPIAEPRVGIDEERVRVSQTPSIIYGSRRQEQIYDYPRSTFQNRTNSPIVSLSATAFNHDDLSDASRP</sequence>
<evidence type="ECO:0000313" key="2">
    <source>
        <dbReference type="EMBL" id="EYB88217.1"/>
    </source>
</evidence>
<proteinExistence type="predicted"/>
<dbReference type="AlphaFoldDB" id="A0A016SCW5"/>
<organism evidence="2 3">
    <name type="scientific">Ancylostoma ceylanicum</name>
    <dbReference type="NCBI Taxonomy" id="53326"/>
    <lineage>
        <taxon>Eukaryota</taxon>
        <taxon>Metazoa</taxon>
        <taxon>Ecdysozoa</taxon>
        <taxon>Nematoda</taxon>
        <taxon>Chromadorea</taxon>
        <taxon>Rhabditida</taxon>
        <taxon>Rhabditina</taxon>
        <taxon>Rhabditomorpha</taxon>
        <taxon>Strongyloidea</taxon>
        <taxon>Ancylostomatidae</taxon>
        <taxon>Ancylostomatinae</taxon>
        <taxon>Ancylostoma</taxon>
    </lineage>
</organism>